<keyword evidence="2" id="KW-0012">Acyltransferase</keyword>
<feature type="domain" description="N-acetyltransferase" evidence="3">
    <location>
        <begin position="2"/>
        <end position="176"/>
    </location>
</feature>
<keyword evidence="4" id="KW-0689">Ribosomal protein</keyword>
<dbReference type="GO" id="GO:0005840">
    <property type="term" value="C:ribosome"/>
    <property type="evidence" value="ECO:0007669"/>
    <property type="project" value="UniProtKB-KW"/>
</dbReference>
<dbReference type="Proteomes" id="UP000199183">
    <property type="component" value="Unassembled WGS sequence"/>
</dbReference>
<dbReference type="PANTHER" id="PTHR43877">
    <property type="entry name" value="AMINOALKYLPHOSPHONATE N-ACETYLTRANSFERASE-RELATED-RELATED"/>
    <property type="match status" value="1"/>
</dbReference>
<keyword evidence="1" id="KW-0808">Transferase</keyword>
<evidence type="ECO:0000256" key="1">
    <source>
        <dbReference type="ARBA" id="ARBA00022679"/>
    </source>
</evidence>
<dbReference type="EMBL" id="FNRY01000001">
    <property type="protein sequence ID" value="SEB42637.1"/>
    <property type="molecule type" value="Genomic_DNA"/>
</dbReference>
<dbReference type="OrthoDB" id="9814648at2"/>
<dbReference type="PROSITE" id="PS51186">
    <property type="entry name" value="GNAT"/>
    <property type="match status" value="1"/>
</dbReference>
<dbReference type="SUPFAM" id="SSF55729">
    <property type="entry name" value="Acyl-CoA N-acyltransferases (Nat)"/>
    <property type="match status" value="1"/>
</dbReference>
<dbReference type="Pfam" id="PF00583">
    <property type="entry name" value="Acetyltransf_1"/>
    <property type="match status" value="1"/>
</dbReference>
<dbReference type="RefSeq" id="WP_091179607.1">
    <property type="nucleotide sequence ID" value="NZ_FNRY01000001.1"/>
</dbReference>
<dbReference type="STRING" id="640635.SAMN04489806_0559"/>
<sequence>MVHIRRADRADAAALSQLAAQTFALACPPDMAPADVDAFVSRHLSEERFGEYLADQRRMLLVAADGDALVGYTMLVDEAPEDPAVAEGLTVRPSVELSKVYVHASAHGTGAAGSLMRATLESAASVGARGVWLGVNQLNARAVRFYEKSGFRRVGTRRFKVGDRWCDDFVMECVLEA</sequence>
<dbReference type="InterPro" id="IPR000182">
    <property type="entry name" value="GNAT_dom"/>
</dbReference>
<dbReference type="CDD" id="cd04301">
    <property type="entry name" value="NAT_SF"/>
    <property type="match status" value="1"/>
</dbReference>
<accession>A0A1H4J8Z7</accession>
<keyword evidence="4" id="KW-0687">Ribonucleoprotein</keyword>
<organism evidence="4 5">
    <name type="scientific">Paramicrobacterium humi</name>
    <dbReference type="NCBI Taxonomy" id="640635"/>
    <lineage>
        <taxon>Bacteria</taxon>
        <taxon>Bacillati</taxon>
        <taxon>Actinomycetota</taxon>
        <taxon>Actinomycetes</taxon>
        <taxon>Micrococcales</taxon>
        <taxon>Microbacteriaceae</taxon>
        <taxon>Paramicrobacterium</taxon>
    </lineage>
</organism>
<name>A0A1H4J8Z7_9MICO</name>
<dbReference type="PROSITE" id="PS51257">
    <property type="entry name" value="PROKAR_LIPOPROTEIN"/>
    <property type="match status" value="1"/>
</dbReference>
<reference evidence="4 5" key="1">
    <citation type="submission" date="2016-10" db="EMBL/GenBank/DDBJ databases">
        <authorList>
            <person name="de Groot N.N."/>
        </authorList>
    </citation>
    <scope>NUCLEOTIDE SEQUENCE [LARGE SCALE GENOMIC DNA]</scope>
    <source>
        <strain evidence="4 5">DSM 21799</strain>
    </source>
</reference>
<dbReference type="InterPro" id="IPR050832">
    <property type="entry name" value="Bact_Acetyltransf"/>
</dbReference>
<dbReference type="GO" id="GO:0016747">
    <property type="term" value="F:acyltransferase activity, transferring groups other than amino-acyl groups"/>
    <property type="evidence" value="ECO:0007669"/>
    <property type="project" value="InterPro"/>
</dbReference>
<proteinExistence type="predicted"/>
<gene>
    <name evidence="4" type="ORF">SAMN04489806_0559</name>
</gene>
<keyword evidence="5" id="KW-1185">Reference proteome</keyword>
<dbReference type="AlphaFoldDB" id="A0A1H4J8Z7"/>
<evidence type="ECO:0000313" key="4">
    <source>
        <dbReference type="EMBL" id="SEB42637.1"/>
    </source>
</evidence>
<evidence type="ECO:0000259" key="3">
    <source>
        <dbReference type="PROSITE" id="PS51186"/>
    </source>
</evidence>
<protein>
    <submittedName>
        <fullName evidence="4">Ribosomal protein S18 acetylase RimI</fullName>
    </submittedName>
</protein>
<dbReference type="InterPro" id="IPR016181">
    <property type="entry name" value="Acyl_CoA_acyltransferase"/>
</dbReference>
<evidence type="ECO:0000256" key="2">
    <source>
        <dbReference type="ARBA" id="ARBA00023315"/>
    </source>
</evidence>
<evidence type="ECO:0000313" key="5">
    <source>
        <dbReference type="Proteomes" id="UP000199183"/>
    </source>
</evidence>
<dbReference type="Gene3D" id="3.40.630.30">
    <property type="match status" value="1"/>
</dbReference>